<reference evidence="1 2" key="1">
    <citation type="submission" date="2019-04" db="EMBL/GenBank/DDBJ databases">
        <title>Draft genome of the big-headed turtle Platysternon megacephalum.</title>
        <authorList>
            <person name="Gong S."/>
        </authorList>
    </citation>
    <scope>NUCLEOTIDE SEQUENCE [LARGE SCALE GENOMIC DNA]</scope>
    <source>
        <strain evidence="1">DO16091913</strain>
        <tissue evidence="1">Muscle</tissue>
    </source>
</reference>
<keyword evidence="2" id="KW-1185">Reference proteome</keyword>
<protein>
    <submittedName>
        <fullName evidence="1">Parkinson disease 7 domain-containing protein 1</fullName>
    </submittedName>
</protein>
<evidence type="ECO:0000313" key="2">
    <source>
        <dbReference type="Proteomes" id="UP000297703"/>
    </source>
</evidence>
<accession>A0A4D9E6G9</accession>
<organism evidence="1 2">
    <name type="scientific">Platysternon megacephalum</name>
    <name type="common">big-headed turtle</name>
    <dbReference type="NCBI Taxonomy" id="55544"/>
    <lineage>
        <taxon>Eukaryota</taxon>
        <taxon>Metazoa</taxon>
        <taxon>Chordata</taxon>
        <taxon>Craniata</taxon>
        <taxon>Vertebrata</taxon>
        <taxon>Euteleostomi</taxon>
        <taxon>Archelosauria</taxon>
        <taxon>Testudinata</taxon>
        <taxon>Testudines</taxon>
        <taxon>Cryptodira</taxon>
        <taxon>Durocryptodira</taxon>
        <taxon>Testudinoidea</taxon>
        <taxon>Platysternidae</taxon>
        <taxon>Platysternon</taxon>
    </lineage>
</organism>
<dbReference type="EMBL" id="QXTE01000187">
    <property type="protein sequence ID" value="TFK02503.1"/>
    <property type="molecule type" value="Genomic_DNA"/>
</dbReference>
<name>A0A4D9E6G9_9SAUR</name>
<gene>
    <name evidence="1" type="ORF">DR999_PMT15184</name>
</gene>
<evidence type="ECO:0000313" key="1">
    <source>
        <dbReference type="EMBL" id="TFK02503.1"/>
    </source>
</evidence>
<proteinExistence type="predicted"/>
<comment type="caution">
    <text evidence="1">The sequence shown here is derived from an EMBL/GenBank/DDBJ whole genome shotgun (WGS) entry which is preliminary data.</text>
</comment>
<dbReference type="Proteomes" id="UP000297703">
    <property type="component" value="Unassembled WGS sequence"/>
</dbReference>
<sequence>MSESNKHASFFPVINRKRPYITKKGRKAEEEYMSHSCWITITDSLEYMVLENDMGLSQIRTSPEWEVRDTSLHVSWQGIWQSAAFKNKFAWYSPVLVPVSHN</sequence>
<dbReference type="AlphaFoldDB" id="A0A4D9E6G9"/>
<reference evidence="1 2" key="2">
    <citation type="submission" date="2019-04" db="EMBL/GenBank/DDBJ databases">
        <title>The genome sequence of big-headed turtle.</title>
        <authorList>
            <person name="Gong S."/>
        </authorList>
    </citation>
    <scope>NUCLEOTIDE SEQUENCE [LARGE SCALE GENOMIC DNA]</scope>
    <source>
        <strain evidence="1">DO16091913</strain>
        <tissue evidence="1">Muscle</tissue>
    </source>
</reference>